<reference evidence="2 3" key="1">
    <citation type="submission" date="2023-04" db="EMBL/GenBank/DDBJ databases">
        <title>A novel bacteria isolated from coastal sediment.</title>
        <authorList>
            <person name="Liu X.-J."/>
            <person name="Du Z.-J."/>
        </authorList>
    </citation>
    <scope>NUCLEOTIDE SEQUENCE [LARGE SCALE GENOMIC DNA]</scope>
    <source>
        <strain evidence="2 3">SDUM461003</strain>
    </source>
</reference>
<evidence type="ECO:0000313" key="2">
    <source>
        <dbReference type="EMBL" id="MDQ8209486.1"/>
    </source>
</evidence>
<gene>
    <name evidence="2" type="ORF">QEH52_18315</name>
</gene>
<feature type="signal peptide" evidence="1">
    <location>
        <begin position="1"/>
        <end position="18"/>
    </location>
</feature>
<dbReference type="EMBL" id="JARXHW010000074">
    <property type="protein sequence ID" value="MDQ8209486.1"/>
    <property type="molecule type" value="Genomic_DNA"/>
</dbReference>
<organism evidence="2 3">
    <name type="scientific">Thalassobacterium maritimum</name>
    <dbReference type="NCBI Taxonomy" id="3041265"/>
    <lineage>
        <taxon>Bacteria</taxon>
        <taxon>Pseudomonadati</taxon>
        <taxon>Verrucomicrobiota</taxon>
        <taxon>Opitutia</taxon>
        <taxon>Puniceicoccales</taxon>
        <taxon>Coraliomargaritaceae</taxon>
        <taxon>Thalassobacterium</taxon>
    </lineage>
</organism>
<comment type="caution">
    <text evidence="2">The sequence shown here is derived from an EMBL/GenBank/DDBJ whole genome shotgun (WGS) entry which is preliminary data.</text>
</comment>
<dbReference type="Pfam" id="PF11932">
    <property type="entry name" value="DUF3450"/>
    <property type="match status" value="1"/>
</dbReference>
<accession>A0ABU1AZC2</accession>
<dbReference type="RefSeq" id="WP_308952403.1">
    <property type="nucleotide sequence ID" value="NZ_JARXHW010000074.1"/>
</dbReference>
<evidence type="ECO:0000256" key="1">
    <source>
        <dbReference type="SAM" id="SignalP"/>
    </source>
</evidence>
<sequence length="254" mass="28866">MKYLHLFALSLACLSMQAQTSSKLAGGIQADVQDIAKERDSQELVNQLDDERQTLAAEYRAVLAQLESARIYNAQMEKIVASQESEKSEFSTQLEQLGQTQRELIPLMLSMIDTLDKFVKTDTPFLPQERPKRVEQLRSLMDRGDVSISEKYRRVLEAYQIELDYARTLETYSGKSSLKGSERIFDFLRFGRLALFAKTPDDQLMLQWSPAENDWVEINDGSVQREVIRGFRLAAKQAAPSLLQIPVPAAQDAQ</sequence>
<evidence type="ECO:0000313" key="3">
    <source>
        <dbReference type="Proteomes" id="UP001225316"/>
    </source>
</evidence>
<dbReference type="Proteomes" id="UP001225316">
    <property type="component" value="Unassembled WGS sequence"/>
</dbReference>
<proteinExistence type="predicted"/>
<keyword evidence="1" id="KW-0732">Signal</keyword>
<name>A0ABU1AZC2_9BACT</name>
<dbReference type="PIRSF" id="PIRSF028069">
    <property type="entry name" value="UCP028069"/>
    <property type="match status" value="1"/>
</dbReference>
<keyword evidence="3" id="KW-1185">Reference proteome</keyword>
<protein>
    <submittedName>
        <fullName evidence="2">DUF3450 domain-containing protein</fullName>
    </submittedName>
</protein>
<feature type="chain" id="PRO_5047493633" evidence="1">
    <location>
        <begin position="19"/>
        <end position="254"/>
    </location>
</feature>
<dbReference type="InterPro" id="IPR016866">
    <property type="entry name" value="UCP028069"/>
</dbReference>